<dbReference type="Proteomes" id="UP000036166">
    <property type="component" value="Unassembled WGS sequence"/>
</dbReference>
<evidence type="ECO:0000313" key="1">
    <source>
        <dbReference type="EMBL" id="KMM32564.1"/>
    </source>
</evidence>
<comment type="caution">
    <text evidence="1">The sequence shown here is derived from an EMBL/GenBank/DDBJ whole genome shotgun (WGS) entry which is preliminary data.</text>
</comment>
<dbReference type="AlphaFoldDB" id="A0A0J6CK68"/>
<accession>A0A0J6CK68</accession>
<dbReference type="EMBL" id="LFJV01000056">
    <property type="protein sequence ID" value="KMM32564.1"/>
    <property type="molecule type" value="Genomic_DNA"/>
</dbReference>
<name>A0A0J6CK68_9BACT</name>
<sequence length="76" mass="8962">MMMMRYNDRKQHDDAGYQHYVTDYVFLCFHIYSAKIESLFCNTMANIRYIAKKIPAESHLPAGQLFMVLALVVYSF</sequence>
<evidence type="ECO:0000313" key="2">
    <source>
        <dbReference type="Proteomes" id="UP000036166"/>
    </source>
</evidence>
<reference evidence="1 2" key="1">
    <citation type="submission" date="2015-06" db="EMBL/GenBank/DDBJ databases">
        <title>Draft Genome Sequence of Parabacteroides goldsteinii with Putative Novel Metallo-Beta-Lactamases Isolated from a Blood Culture from a Human Patient.</title>
        <authorList>
            <person name="Krogh T.J."/>
            <person name="Agergaard C.N."/>
            <person name="Moller-Jensen J."/>
            <person name="Justesen U.S."/>
        </authorList>
    </citation>
    <scope>NUCLEOTIDE SEQUENCE [LARGE SCALE GENOMIC DNA]</scope>
    <source>
        <strain evidence="1 2">910340</strain>
    </source>
</reference>
<gene>
    <name evidence="1" type="ORF">ACM15_16500</name>
</gene>
<organism evidence="1 2">
    <name type="scientific">Parabacteroides goldsteinii</name>
    <dbReference type="NCBI Taxonomy" id="328812"/>
    <lineage>
        <taxon>Bacteria</taxon>
        <taxon>Pseudomonadati</taxon>
        <taxon>Bacteroidota</taxon>
        <taxon>Bacteroidia</taxon>
        <taxon>Bacteroidales</taxon>
        <taxon>Tannerellaceae</taxon>
        <taxon>Parabacteroides</taxon>
    </lineage>
</organism>
<proteinExistence type="predicted"/>
<protein>
    <submittedName>
        <fullName evidence="1">Uncharacterized protein</fullName>
    </submittedName>
</protein>